<organism evidence="1 2">
    <name type="scientific">Phenylobacterium koreense</name>
    <dbReference type="NCBI Taxonomy" id="266125"/>
    <lineage>
        <taxon>Bacteria</taxon>
        <taxon>Pseudomonadati</taxon>
        <taxon>Pseudomonadota</taxon>
        <taxon>Alphaproteobacteria</taxon>
        <taxon>Caulobacterales</taxon>
        <taxon>Caulobacteraceae</taxon>
        <taxon>Phenylobacterium</taxon>
    </lineage>
</organism>
<protein>
    <submittedName>
        <fullName evidence="1">Uncharacterized protein</fullName>
    </submittedName>
</protein>
<gene>
    <name evidence="1" type="ORF">ABID41_002284</name>
</gene>
<name>A0ABV2EJG7_9CAUL</name>
<dbReference type="EMBL" id="JBEPLU010000001">
    <property type="protein sequence ID" value="MET3527189.1"/>
    <property type="molecule type" value="Genomic_DNA"/>
</dbReference>
<keyword evidence="2" id="KW-1185">Reference proteome</keyword>
<evidence type="ECO:0000313" key="2">
    <source>
        <dbReference type="Proteomes" id="UP001549110"/>
    </source>
</evidence>
<dbReference type="RefSeq" id="WP_354297690.1">
    <property type="nucleotide sequence ID" value="NZ_JBEPLU010000001.1"/>
</dbReference>
<comment type="caution">
    <text evidence="1">The sequence shown here is derived from an EMBL/GenBank/DDBJ whole genome shotgun (WGS) entry which is preliminary data.</text>
</comment>
<accession>A0ABV2EJG7</accession>
<dbReference type="Proteomes" id="UP001549110">
    <property type="component" value="Unassembled WGS sequence"/>
</dbReference>
<reference evidence="1 2" key="1">
    <citation type="submission" date="2024-06" db="EMBL/GenBank/DDBJ databases">
        <title>Genomic Encyclopedia of Type Strains, Phase IV (KMG-IV): sequencing the most valuable type-strain genomes for metagenomic binning, comparative biology and taxonomic classification.</title>
        <authorList>
            <person name="Goeker M."/>
        </authorList>
    </citation>
    <scope>NUCLEOTIDE SEQUENCE [LARGE SCALE GENOMIC DNA]</scope>
    <source>
        <strain evidence="1 2">DSM 17809</strain>
    </source>
</reference>
<evidence type="ECO:0000313" key="1">
    <source>
        <dbReference type="EMBL" id="MET3527189.1"/>
    </source>
</evidence>
<sequence>MTSTGMIDGGGPPLAPSRVLERRTSPGVYGARLGPTWLGSRWPPPLGPTAIGLLIQPPMPEGDRWRELDCDGYARQMVQLEQTGTDRFIATTGAVFDLAAQQIAPVRHLGIFDGDQLLYFGALLLTQSSGQNGIHLPPRSLQVKLKR</sequence>
<proteinExistence type="predicted"/>